<dbReference type="AlphaFoldDB" id="A0A1Q6B206"/>
<evidence type="ECO:0000313" key="2">
    <source>
        <dbReference type="Proteomes" id="UP000531916"/>
    </source>
</evidence>
<accession>A0A1Q6B206</accession>
<comment type="caution">
    <text evidence="1">The sequence shown here is derived from an EMBL/GenBank/DDBJ whole genome shotgun (WGS) entry which is preliminary data.</text>
</comment>
<gene>
    <name evidence="1" type="ORF">E5H86_29155</name>
</gene>
<evidence type="ECO:0000313" key="1">
    <source>
        <dbReference type="EMBL" id="EFC2249724.1"/>
    </source>
</evidence>
<proteinExistence type="predicted"/>
<protein>
    <submittedName>
        <fullName evidence="1">Uncharacterized protein</fullName>
    </submittedName>
</protein>
<organism evidence="1 2">
    <name type="scientific">Escherichia coli</name>
    <dbReference type="NCBI Taxonomy" id="562"/>
    <lineage>
        <taxon>Bacteria</taxon>
        <taxon>Pseudomonadati</taxon>
        <taxon>Pseudomonadota</taxon>
        <taxon>Gammaproteobacteria</taxon>
        <taxon>Enterobacterales</taxon>
        <taxon>Enterobacteriaceae</taxon>
        <taxon>Escherichia</taxon>
    </lineage>
</organism>
<sequence length="61" mass="7273">MQCYASTKIKNRQGKSIEDLPVAKEGHVFNLSRRVTECNYECCRYMAEWRFNDVRHLICKC</sequence>
<dbReference type="Proteomes" id="UP000531916">
    <property type="component" value="Unassembled WGS sequence"/>
</dbReference>
<name>A0A1Q6B206_ECOLX</name>
<dbReference type="EMBL" id="AASEPP010000149">
    <property type="protein sequence ID" value="EFC2249724.1"/>
    <property type="molecule type" value="Genomic_DNA"/>
</dbReference>
<reference evidence="1 2" key="1">
    <citation type="submission" date="2019-04" db="EMBL/GenBank/DDBJ databases">
        <authorList>
            <consortium name="NARMS: The National Antimicrobial Resistance Monitoring System"/>
        </authorList>
    </citation>
    <scope>NUCLEOTIDE SEQUENCE [LARGE SCALE GENOMIC DNA]</scope>
    <source>
        <strain evidence="1 2">FSIS11919500</strain>
    </source>
</reference>